<evidence type="ECO:0000313" key="6">
    <source>
        <dbReference type="Proteomes" id="UP000659654"/>
    </source>
</evidence>
<dbReference type="OrthoDB" id="5854099at2759"/>
<feature type="compositionally biased region" description="Basic residues" evidence="1">
    <location>
        <begin position="220"/>
        <end position="230"/>
    </location>
</feature>
<evidence type="ECO:0000313" key="7">
    <source>
        <dbReference type="WBParaSite" id="BXY_0794200.1"/>
    </source>
</evidence>
<feature type="chain" id="PRO_5036308716" evidence="2">
    <location>
        <begin position="23"/>
        <end position="230"/>
    </location>
</feature>
<evidence type="ECO:0000313" key="5">
    <source>
        <dbReference type="Proteomes" id="UP000095284"/>
    </source>
</evidence>
<dbReference type="InterPro" id="IPR026321">
    <property type="entry name" value="CC134"/>
</dbReference>
<dbReference type="EMBL" id="CAJFDI010000004">
    <property type="protein sequence ID" value="CAD5227200.1"/>
    <property type="molecule type" value="Genomic_DNA"/>
</dbReference>
<dbReference type="Proteomes" id="UP000095284">
    <property type="component" value="Unplaced"/>
</dbReference>
<dbReference type="WBParaSite" id="BXY_0794200.1">
    <property type="protein sequence ID" value="BXY_0794200.1"/>
    <property type="gene ID" value="BXY_0794200"/>
</dbReference>
<dbReference type="Proteomes" id="UP000659654">
    <property type="component" value="Unassembled WGS sequence"/>
</dbReference>
<dbReference type="Proteomes" id="UP000582659">
    <property type="component" value="Unassembled WGS sequence"/>
</dbReference>
<keyword evidence="2" id="KW-0732">Signal</keyword>
<dbReference type="eggNOG" id="KOG2514">
    <property type="taxonomic scope" value="Eukaryota"/>
</dbReference>
<evidence type="ECO:0000313" key="4">
    <source>
        <dbReference type="EMBL" id="CAG9117209.1"/>
    </source>
</evidence>
<reference evidence="7" key="1">
    <citation type="submission" date="2016-11" db="UniProtKB">
        <authorList>
            <consortium name="WormBaseParasite"/>
        </authorList>
    </citation>
    <scope>IDENTIFICATION</scope>
</reference>
<reference evidence="4" key="2">
    <citation type="submission" date="2020-08" db="EMBL/GenBank/DDBJ databases">
        <authorList>
            <person name="Kikuchi T."/>
        </authorList>
    </citation>
    <scope>NUCLEOTIDE SEQUENCE</scope>
    <source>
        <strain evidence="3">Ka4C1</strain>
    </source>
</reference>
<proteinExistence type="predicted"/>
<name>A0A1I7S4K9_BURXY</name>
<dbReference type="Pfam" id="PF15002">
    <property type="entry name" value="ERK-JNK_inhib"/>
    <property type="match status" value="1"/>
</dbReference>
<dbReference type="AlphaFoldDB" id="A0A1I7S4K9"/>
<feature type="signal peptide" evidence="2">
    <location>
        <begin position="1"/>
        <end position="22"/>
    </location>
</feature>
<evidence type="ECO:0000256" key="2">
    <source>
        <dbReference type="SAM" id="SignalP"/>
    </source>
</evidence>
<protein>
    <submittedName>
        <fullName evidence="3">(pine wood nematode) hypothetical protein</fullName>
    </submittedName>
</protein>
<evidence type="ECO:0000313" key="3">
    <source>
        <dbReference type="EMBL" id="CAD5227200.1"/>
    </source>
</evidence>
<sequence>MRCVLLLAGVAFVATFAAISDGDHGKKESTDVKSVHGEHKENAELAQFHVLFRHARQEQSRGILTLKNTSNNKDRVKLLKNYIQKLSQEGEKAKKEVEDKGYTPKAHEIPQKQSLKEAVTNIVKNIAFFAEAVANFPKRMKKEFVENEKFKGLVEWGLDFSDKMDLYDDDTKKIVEIAKIELEVLPRPEGFVNPYFKTKEQKQQELYEENKRREAEKKDPKKPRKDKNEL</sequence>
<keyword evidence="6" id="KW-1185">Reference proteome</keyword>
<gene>
    <name evidence="3" type="ORF">BXYJ_LOCUS9745</name>
</gene>
<dbReference type="EMBL" id="CAJFCV020000004">
    <property type="protein sequence ID" value="CAG9117209.1"/>
    <property type="molecule type" value="Genomic_DNA"/>
</dbReference>
<feature type="compositionally biased region" description="Basic and acidic residues" evidence="1">
    <location>
        <begin position="197"/>
        <end position="219"/>
    </location>
</feature>
<feature type="region of interest" description="Disordered" evidence="1">
    <location>
        <begin position="192"/>
        <end position="230"/>
    </location>
</feature>
<dbReference type="PANTHER" id="PTHR14735:SF1">
    <property type="entry name" value="COILED-COIL DOMAIN-CONTAINING PROTEIN 134"/>
    <property type="match status" value="1"/>
</dbReference>
<evidence type="ECO:0000256" key="1">
    <source>
        <dbReference type="SAM" id="MobiDB-lite"/>
    </source>
</evidence>
<dbReference type="PANTHER" id="PTHR14735">
    <property type="entry name" value="COILED-COIL DOMAIN-CONTAINING PROTEIN 134"/>
    <property type="match status" value="1"/>
</dbReference>
<accession>A0A1I7S4K9</accession>
<organism evidence="5 7">
    <name type="scientific">Bursaphelenchus xylophilus</name>
    <name type="common">Pinewood nematode worm</name>
    <name type="synonym">Aphelenchoides xylophilus</name>
    <dbReference type="NCBI Taxonomy" id="6326"/>
    <lineage>
        <taxon>Eukaryota</taxon>
        <taxon>Metazoa</taxon>
        <taxon>Ecdysozoa</taxon>
        <taxon>Nematoda</taxon>
        <taxon>Chromadorea</taxon>
        <taxon>Rhabditida</taxon>
        <taxon>Tylenchina</taxon>
        <taxon>Tylenchomorpha</taxon>
        <taxon>Aphelenchoidea</taxon>
        <taxon>Aphelenchoididae</taxon>
        <taxon>Bursaphelenchus</taxon>
    </lineage>
</organism>